<dbReference type="InterPro" id="IPR011545">
    <property type="entry name" value="DEAD/DEAH_box_helicase_dom"/>
</dbReference>
<dbReference type="Pfam" id="PF00271">
    <property type="entry name" value="Helicase_C"/>
    <property type="match status" value="1"/>
</dbReference>
<dbReference type="GO" id="GO:0007131">
    <property type="term" value="P:reciprocal meiotic recombination"/>
    <property type="evidence" value="ECO:0007669"/>
    <property type="project" value="UniProtKB-ARBA"/>
</dbReference>
<dbReference type="GO" id="GO:0008270">
    <property type="term" value="F:zinc ion binding"/>
    <property type="evidence" value="ECO:0007669"/>
    <property type="project" value="UniProtKB-KW"/>
</dbReference>
<dbReference type="GO" id="GO:0043138">
    <property type="term" value="F:3'-5' DNA helicase activity"/>
    <property type="evidence" value="ECO:0007669"/>
    <property type="project" value="UniProtKB-EC"/>
</dbReference>
<feature type="compositionally biased region" description="Polar residues" evidence="15">
    <location>
        <begin position="1320"/>
        <end position="1341"/>
    </location>
</feature>
<dbReference type="Pfam" id="PF02889">
    <property type="entry name" value="Sec63"/>
    <property type="match status" value="1"/>
</dbReference>
<keyword evidence="6" id="KW-0378">Hydrolase</keyword>
<comment type="catalytic activity">
    <reaction evidence="12">
        <text>Couples ATP hydrolysis with the unwinding of duplex DNA by translocating in the 3'-5' direction.</text>
        <dbReference type="EC" id="5.6.2.4"/>
    </reaction>
</comment>
<keyword evidence="8" id="KW-0862">Zinc</keyword>
<proteinExistence type="inferred from homology"/>
<comment type="similarity">
    <text evidence="2">Belongs to the helicase family. SKI2 subfamily.</text>
</comment>
<dbReference type="CDD" id="cd18795">
    <property type="entry name" value="SF2_C_Ski2"/>
    <property type="match status" value="1"/>
</dbReference>
<dbReference type="eggNOG" id="KOG0952">
    <property type="taxonomic scope" value="Eukaryota"/>
</dbReference>
<dbReference type="GO" id="GO:0016787">
    <property type="term" value="F:hydrolase activity"/>
    <property type="evidence" value="ECO:0007669"/>
    <property type="project" value="UniProtKB-KW"/>
</dbReference>
<feature type="compositionally biased region" description="Polar residues" evidence="15">
    <location>
        <begin position="1349"/>
        <end position="1367"/>
    </location>
</feature>
<dbReference type="Gene3D" id="3.40.50.300">
    <property type="entry name" value="P-loop containing nucleotide triphosphate hydrolases"/>
    <property type="match status" value="2"/>
</dbReference>
<dbReference type="GO" id="GO:0005524">
    <property type="term" value="F:ATP binding"/>
    <property type="evidence" value="ECO:0007669"/>
    <property type="project" value="UniProtKB-KW"/>
</dbReference>
<feature type="region of interest" description="Disordered" evidence="15">
    <location>
        <begin position="93"/>
        <end position="119"/>
    </location>
</feature>
<dbReference type="EC" id="5.6.2.4" evidence="13"/>
<dbReference type="InterPro" id="IPR014001">
    <property type="entry name" value="Helicase_ATP-bd"/>
</dbReference>
<dbReference type="FunFam" id="1.10.3380.10:FF:000012">
    <property type="entry name" value="DEAD/DEAH box DNA helicase"/>
    <property type="match status" value="1"/>
</dbReference>
<dbReference type="InterPro" id="IPR004179">
    <property type="entry name" value="Sec63-dom"/>
</dbReference>
<evidence type="ECO:0000256" key="14">
    <source>
        <dbReference type="ARBA" id="ARBA00048988"/>
    </source>
</evidence>
<dbReference type="InterPro" id="IPR036390">
    <property type="entry name" value="WH_DNA-bd_sf"/>
</dbReference>
<dbReference type="PANTHER" id="PTHR47835:SF3">
    <property type="entry name" value="HELICASE FOR MEIOSIS 1"/>
    <property type="match status" value="1"/>
</dbReference>
<feature type="region of interest" description="Disordered" evidence="15">
    <location>
        <begin position="40"/>
        <end position="61"/>
    </location>
</feature>
<evidence type="ECO:0000256" key="12">
    <source>
        <dbReference type="ARBA" id="ARBA00034617"/>
    </source>
</evidence>
<dbReference type="SUPFAM" id="SSF158702">
    <property type="entry name" value="Sec63 N-terminal domain-like"/>
    <property type="match status" value="1"/>
</dbReference>
<dbReference type="FunFam" id="3.40.50.300:FF:000950">
    <property type="entry name" value="probable ATP-dependent DNA helicase HFM1"/>
    <property type="match status" value="1"/>
</dbReference>
<feature type="domain" description="Helicase ATP-binding" evidence="16">
    <location>
        <begin position="243"/>
        <end position="417"/>
    </location>
</feature>
<keyword evidence="3" id="KW-0479">Metal-binding</keyword>
<evidence type="ECO:0000256" key="2">
    <source>
        <dbReference type="ARBA" id="ARBA00010140"/>
    </source>
</evidence>
<dbReference type="InterPro" id="IPR027417">
    <property type="entry name" value="P-loop_NTPase"/>
</dbReference>
<dbReference type="Pfam" id="PF23445">
    <property type="entry name" value="WHD_SNRNP200"/>
    <property type="match status" value="1"/>
</dbReference>
<feature type="compositionally biased region" description="Polar residues" evidence="15">
    <location>
        <begin position="1188"/>
        <end position="1206"/>
    </location>
</feature>
<feature type="domain" description="Helicase C-terminal" evidence="17">
    <location>
        <begin position="457"/>
        <end position="645"/>
    </location>
</feature>
<dbReference type="Pfam" id="PF00270">
    <property type="entry name" value="DEAD"/>
    <property type="match status" value="1"/>
</dbReference>
<evidence type="ECO:0000256" key="15">
    <source>
        <dbReference type="SAM" id="MobiDB-lite"/>
    </source>
</evidence>
<dbReference type="InterPro" id="IPR057842">
    <property type="entry name" value="WH_MER3"/>
</dbReference>
<evidence type="ECO:0000256" key="13">
    <source>
        <dbReference type="ARBA" id="ARBA00034808"/>
    </source>
</evidence>
<evidence type="ECO:0000256" key="10">
    <source>
        <dbReference type="ARBA" id="ARBA00023235"/>
    </source>
</evidence>
<evidence type="ECO:0000256" key="5">
    <source>
        <dbReference type="ARBA" id="ARBA00022771"/>
    </source>
</evidence>
<feature type="region of interest" description="Disordered" evidence="15">
    <location>
        <begin position="1112"/>
        <end position="1139"/>
    </location>
</feature>
<feature type="region of interest" description="Disordered" evidence="15">
    <location>
        <begin position="1"/>
        <end position="26"/>
    </location>
</feature>
<dbReference type="EMBL" id="MKZY01000004">
    <property type="protein sequence ID" value="OOO10482.1"/>
    <property type="molecule type" value="Genomic_DNA"/>
</dbReference>
<feature type="region of interest" description="Disordered" evidence="15">
    <location>
        <begin position="1320"/>
        <end position="1369"/>
    </location>
</feature>
<gene>
    <name evidence="18" type="ORF">OAory_01062900</name>
</gene>
<comment type="catalytic activity">
    <reaction evidence="14">
        <text>ATP + H2O = ADP + phosphate + H(+)</text>
        <dbReference type="Rhea" id="RHEA:13065"/>
        <dbReference type="ChEBI" id="CHEBI:15377"/>
        <dbReference type="ChEBI" id="CHEBI:15378"/>
        <dbReference type="ChEBI" id="CHEBI:30616"/>
        <dbReference type="ChEBI" id="CHEBI:43474"/>
        <dbReference type="ChEBI" id="CHEBI:456216"/>
        <dbReference type="EC" id="5.6.2.4"/>
    </reaction>
</comment>
<dbReference type="OrthoDB" id="5575at2759"/>
<dbReference type="SMART" id="SM00487">
    <property type="entry name" value="DEXDc"/>
    <property type="match status" value="1"/>
</dbReference>
<evidence type="ECO:0000256" key="9">
    <source>
        <dbReference type="ARBA" id="ARBA00022840"/>
    </source>
</evidence>
<dbReference type="PANTHER" id="PTHR47835">
    <property type="entry name" value="HFM1, ATP DEPENDENT DNA HELICASE HOMOLOG"/>
    <property type="match status" value="1"/>
</dbReference>
<name>A0A1S9DN25_ASPOZ</name>
<comment type="caution">
    <text evidence="18">The sequence shown here is derived from an EMBL/GenBank/DDBJ whole genome shotgun (WGS) entry which is preliminary data.</text>
</comment>
<keyword evidence="7" id="KW-0347">Helicase</keyword>
<evidence type="ECO:0000256" key="6">
    <source>
        <dbReference type="ARBA" id="ARBA00022801"/>
    </source>
</evidence>
<feature type="compositionally biased region" description="Polar residues" evidence="15">
    <location>
        <begin position="98"/>
        <end position="109"/>
    </location>
</feature>
<organism evidence="18 19">
    <name type="scientific">Aspergillus oryzae</name>
    <name type="common">Yellow koji mold</name>
    <dbReference type="NCBI Taxonomy" id="5062"/>
    <lineage>
        <taxon>Eukaryota</taxon>
        <taxon>Fungi</taxon>
        <taxon>Dikarya</taxon>
        <taxon>Ascomycota</taxon>
        <taxon>Pezizomycotina</taxon>
        <taxon>Eurotiomycetes</taxon>
        <taxon>Eurotiomycetidae</taxon>
        <taxon>Eurotiales</taxon>
        <taxon>Aspergillaceae</taxon>
        <taxon>Aspergillus</taxon>
        <taxon>Aspergillus subgen. Circumdati</taxon>
    </lineage>
</organism>
<dbReference type="InterPro" id="IPR052247">
    <property type="entry name" value="Meiotic_Crossover_Helicase"/>
</dbReference>
<feature type="region of interest" description="Disordered" evidence="15">
    <location>
        <begin position="1169"/>
        <end position="1289"/>
    </location>
</feature>
<evidence type="ECO:0000256" key="4">
    <source>
        <dbReference type="ARBA" id="ARBA00022741"/>
    </source>
</evidence>
<evidence type="ECO:0000256" key="1">
    <source>
        <dbReference type="ARBA" id="ARBA00001947"/>
    </source>
</evidence>
<evidence type="ECO:0000256" key="7">
    <source>
        <dbReference type="ARBA" id="ARBA00022806"/>
    </source>
</evidence>
<keyword evidence="11" id="KW-0469">Meiosis</keyword>
<evidence type="ECO:0000313" key="18">
    <source>
        <dbReference type="EMBL" id="OOO10482.1"/>
    </source>
</evidence>
<evidence type="ECO:0000313" key="19">
    <source>
        <dbReference type="Proteomes" id="UP000190312"/>
    </source>
</evidence>
<dbReference type="SMART" id="SM00490">
    <property type="entry name" value="HELICc"/>
    <property type="match status" value="1"/>
</dbReference>
<evidence type="ECO:0000256" key="11">
    <source>
        <dbReference type="ARBA" id="ARBA00023254"/>
    </source>
</evidence>
<dbReference type="SMART" id="SM00973">
    <property type="entry name" value="Sec63"/>
    <property type="match status" value="1"/>
</dbReference>
<dbReference type="Gene3D" id="1.10.10.10">
    <property type="entry name" value="Winged helix-like DNA-binding domain superfamily/Winged helix DNA-binding domain"/>
    <property type="match status" value="1"/>
</dbReference>
<evidence type="ECO:0000256" key="8">
    <source>
        <dbReference type="ARBA" id="ARBA00022833"/>
    </source>
</evidence>
<evidence type="ECO:0000256" key="3">
    <source>
        <dbReference type="ARBA" id="ARBA00022723"/>
    </source>
</evidence>
<dbReference type="FunFam" id="3.40.50.300:FF:001076">
    <property type="entry name" value="ATP-dependent DNA helicase MER3"/>
    <property type="match status" value="1"/>
</dbReference>
<dbReference type="FunFam" id="1.10.10.10:FF:000012">
    <property type="entry name" value="U5 small nuclear ribonucleoprotein helicase"/>
    <property type="match status" value="1"/>
</dbReference>
<keyword evidence="10" id="KW-0413">Isomerase</keyword>
<dbReference type="Gene3D" id="1.10.3380.10">
    <property type="entry name" value="Sec63 N-terminal domain-like domain"/>
    <property type="match status" value="1"/>
</dbReference>
<evidence type="ECO:0000259" key="16">
    <source>
        <dbReference type="PROSITE" id="PS51192"/>
    </source>
</evidence>
<feature type="compositionally biased region" description="Low complexity" evidence="15">
    <location>
        <begin position="1266"/>
        <end position="1275"/>
    </location>
</feature>
<dbReference type="VEuPathDB" id="FungiDB:AO090003000433"/>
<dbReference type="GO" id="GO:0003676">
    <property type="term" value="F:nucleic acid binding"/>
    <property type="evidence" value="ECO:0007669"/>
    <property type="project" value="InterPro"/>
</dbReference>
<dbReference type="SUPFAM" id="SSF52540">
    <property type="entry name" value="P-loop containing nucleoside triphosphate hydrolases"/>
    <property type="match status" value="1"/>
</dbReference>
<protein>
    <recommendedName>
        <fullName evidence="13">DNA 3'-5' helicase</fullName>
        <ecNumber evidence="13">5.6.2.4</ecNumber>
    </recommendedName>
</protein>
<feature type="compositionally biased region" description="Basic and acidic residues" evidence="15">
    <location>
        <begin position="1115"/>
        <end position="1139"/>
    </location>
</feature>
<keyword evidence="4" id="KW-0547">Nucleotide-binding</keyword>
<comment type="cofactor">
    <cofactor evidence="1">
        <name>Zn(2+)</name>
        <dbReference type="ChEBI" id="CHEBI:29105"/>
    </cofactor>
</comment>
<keyword evidence="5" id="KW-0863">Zinc-finger</keyword>
<feature type="compositionally biased region" description="Polar residues" evidence="15">
    <location>
        <begin position="1220"/>
        <end position="1241"/>
    </location>
</feature>
<keyword evidence="9" id="KW-0067">ATP-binding</keyword>
<sequence>MRRKPYSSFPASRQGASYRRTAGTQLRTPIRSDVRTALDQRFSEGARNSSSLGGSRREELPISTPRAEALCRDDDLLFDAFVDEDLELLAQSDESARTRQSIFSTTESQLHTREEPQNGAPALVSRYFCETPHLTPYQSVASSSSDIEIRSPSSPLLRLQAERTRPYLAQDNDSKGRYQDHQLRPEQFEKSHIAAILEQRTPFQDMPVSIRGIVLVSVHELPDKYGSLFHFPAFNAIQSKCFQSVYKGDDNIVLAAPTGSGKTVVMELAICRLLNNLKDERFKVIYQAPTKSLCSERFRDWNRKFHSLGLQCAELTGDTDYTQMRSVQNSQIIITTPEKWDSVTRKWKDHARLMQLVKLFLIDEVHILKESRGATLEAVVSRMKTIGSNVRFVALSATIPNSEDIATWLGKDATNQHVPAHREHFGEEFRPVRLQRFVYGYQSQGNDFAFDKMCSSKLPDILAMHSCRKPIMIFCCTRNSSVATAKELARLWSMSNPPARLWKGPSKSFEFNNIDLKTTSAAGVAFHHAGLNPGDRQTIENGFLQGQINIICCTSTLAVGVNLPCHLVIIKNTVGWLDGGCKEYSDLEIMQMLGRAGRPQFDKDAVAVILTRKERVDYYERLVSGSESLESCLHLNLIDHLNAEIGLGNVTSVESAIRWLAGTFLFVRLRRNPTHYQLREGAKREDEDEMLRQICEKDIRLLQESNLVTTESLRSTQFGDAMARYYVRFETMKTFLTLKRHATMSQILSVISQAEEFRDVRLKAGEKSLYKEINRETGIMIPVKVDIALPAHKTSLLIQSELGAVEFPNDEQFQKHKFAFQQDKGFVFSHVNRLIRCIIDCQISLQDSVATRNALELARSFGAKVWDRSPFQMKQIEQIGVVAVRKLAAAGITSLEALECAEPHQIDMILSKNPPFGLKLLGRLSEFPKLRVSVKMIRKEAKHGNPVRIHFKAEVAFMNEKCPTTFQRRPVHVCFLAETSNGLMIDFRRMSASKVQSSQEIPLHIEMNSPDQYITCYAMCDDIAGTLRSAELRPALPSSLFSFCSNKESDETNQKHMMNMSRRRSNTSLRAIPNKEYNPDSFDSDDSLFNDFLQDDKATNWATMEYIACPTSKNKPQEKTSKKSKKSKEAKDVNKAEEPTQLRNGRWSCNHKCKDKTMCKHLCCREGLEKPPKMNRKHSNGGADRSNRLNQLTLSATITKHNTQIGNPGKRRTRKDSMTDSESQEMLQKPSQEPNLGLSDTASKDLICPDVNTKDSSSDYGDDSFSDLPSPSDLLIGRTTRLTDRRAQTTSKETYLNKNVRTKDDWIYTDEPWLTLPSSLPNSLVQGKDATSTTAAETSRGSVLEPKACSSNGSQGAKNDNQATTETNEIEYIGRKRRRSLASGDKAHDKRITKRHIDDQAAEACASLRQYHSTDTLSGYHQNPQPYEPADLPAIWDDIDSTLLDEFKDIVNFF</sequence>
<dbReference type="SUPFAM" id="SSF46785">
    <property type="entry name" value="Winged helix' DNA-binding domain"/>
    <property type="match status" value="1"/>
</dbReference>
<dbReference type="InterPro" id="IPR001650">
    <property type="entry name" value="Helicase_C-like"/>
</dbReference>
<dbReference type="PROSITE" id="PS51192">
    <property type="entry name" value="HELICASE_ATP_BIND_1"/>
    <property type="match status" value="1"/>
</dbReference>
<evidence type="ECO:0000259" key="17">
    <source>
        <dbReference type="PROSITE" id="PS51194"/>
    </source>
</evidence>
<dbReference type="PROSITE" id="PS51194">
    <property type="entry name" value="HELICASE_CTER"/>
    <property type="match status" value="1"/>
</dbReference>
<reference evidence="18 19" key="1">
    <citation type="submission" date="2016-10" db="EMBL/GenBank/DDBJ databases">
        <title>Genome sequencing of Aspergillus oryzae BCC7051.</title>
        <authorList>
            <person name="Thammarongtham C."/>
            <person name="Vorapreeda T."/>
            <person name="Nookaew I."/>
            <person name="Srisuk T."/>
            <person name="Land M."/>
            <person name="Jeennor S."/>
            <person name="Laoteng K."/>
        </authorList>
    </citation>
    <scope>NUCLEOTIDE SEQUENCE [LARGE SCALE GENOMIC DNA]</scope>
    <source>
        <strain evidence="18 19">BCC7051</strain>
    </source>
</reference>
<accession>A0A1S9DN25</accession>
<dbReference type="Proteomes" id="UP000190312">
    <property type="component" value="Unassembled WGS sequence"/>
</dbReference>
<dbReference type="InterPro" id="IPR036388">
    <property type="entry name" value="WH-like_DNA-bd_sf"/>
</dbReference>